<dbReference type="SUPFAM" id="SSF55154">
    <property type="entry name" value="CYTH-like phosphatases"/>
    <property type="match status" value="1"/>
</dbReference>
<dbReference type="InterPro" id="IPR023577">
    <property type="entry name" value="CYTH_domain"/>
</dbReference>
<accession>A0A0M6WVZ3</accession>
<feature type="domain" description="CYTH" evidence="1">
    <location>
        <begin position="4"/>
        <end position="201"/>
    </location>
</feature>
<name>A0A0M6WVZ3_9FIRM</name>
<dbReference type="Pfam" id="PF01928">
    <property type="entry name" value="CYTH"/>
    <property type="match status" value="1"/>
</dbReference>
<dbReference type="InterPro" id="IPR033469">
    <property type="entry name" value="CYTH-like_dom_sf"/>
</dbReference>
<keyword evidence="3" id="KW-1185">Reference proteome</keyword>
<protein>
    <recommendedName>
        <fullName evidence="1">CYTH domain-containing protein</fullName>
    </recommendedName>
</protein>
<dbReference type="Gene3D" id="2.40.320.10">
    <property type="entry name" value="Hypothetical Protein Pfu-838710-001"/>
    <property type="match status" value="1"/>
</dbReference>
<dbReference type="Proteomes" id="UP000049472">
    <property type="component" value="Unassembled WGS sequence"/>
</dbReference>
<evidence type="ECO:0000313" key="3">
    <source>
        <dbReference type="Proteomes" id="UP000049472"/>
    </source>
</evidence>
<gene>
    <name evidence="2" type="ORF">T1815_27771</name>
</gene>
<evidence type="ECO:0000313" key="2">
    <source>
        <dbReference type="EMBL" id="CRL41775.1"/>
    </source>
</evidence>
<dbReference type="EMBL" id="CVRQ01000053">
    <property type="protein sequence ID" value="CRL41775.1"/>
    <property type="molecule type" value="Genomic_DNA"/>
</dbReference>
<dbReference type="PROSITE" id="PS51707">
    <property type="entry name" value="CYTH"/>
    <property type="match status" value="1"/>
</dbReference>
<reference evidence="3" key="1">
    <citation type="submission" date="2015-05" db="EMBL/GenBank/DDBJ databases">
        <authorList>
            <consortium name="Pathogen Informatics"/>
        </authorList>
    </citation>
    <scope>NUCLEOTIDE SEQUENCE [LARGE SCALE GENOMIC DNA]</scope>
    <source>
        <strain evidence="3">T1-815</strain>
    </source>
</reference>
<dbReference type="RefSeq" id="WP_055062652.1">
    <property type="nucleotide sequence ID" value="NZ_CVRQ01000053.1"/>
</dbReference>
<proteinExistence type="predicted"/>
<sequence length="212" mass="24576">MSGFHECELKVKIDNELRTELREMVVKKGYVLTDSRIETDYIMDTPETAFGKNLFRVRDMNNAERKTILYTVKLKGTSTDFQDYTEYEITPKEDGADILVRLIKNVCGVELDESIFKITDVNKALNKLLREGFIIKRAYQKKREAYSDKDTKVLFDIFPDPVGMFVEIEARSEENLKSTVEKLGLMNCPLESRNYGQIIREATSGNNRLMFK</sequence>
<dbReference type="AlphaFoldDB" id="A0A0M6WVZ3"/>
<evidence type="ECO:0000259" key="1">
    <source>
        <dbReference type="PROSITE" id="PS51707"/>
    </source>
</evidence>
<organism evidence="2 3">
    <name type="scientific">Agathobacter rectalis</name>
    <dbReference type="NCBI Taxonomy" id="39491"/>
    <lineage>
        <taxon>Bacteria</taxon>
        <taxon>Bacillati</taxon>
        <taxon>Bacillota</taxon>
        <taxon>Clostridia</taxon>
        <taxon>Lachnospirales</taxon>
        <taxon>Lachnospiraceae</taxon>
        <taxon>Agathobacter</taxon>
    </lineage>
</organism>